<name>A0A2C9CBX9_KUEST</name>
<sequence length="136" mass="15426">MRLPPGCTQSALFCIRVYSFVNLPQEGLLPHHKVVVVNTALNKLSPSLLSTFAEYLHSYGLVRLPFHVFSRRYPETDIPCSIIKPNFKSCRLYNGGHIASKQVSAMLVSASLAQCDFARQLMRFRYFFSDSFAFIS</sequence>
<dbReference type="EMBL" id="LT934425">
    <property type="protein sequence ID" value="SOH03379.1"/>
    <property type="molecule type" value="Genomic_DNA"/>
</dbReference>
<evidence type="ECO:0000313" key="2">
    <source>
        <dbReference type="Proteomes" id="UP000221734"/>
    </source>
</evidence>
<reference evidence="2" key="1">
    <citation type="submission" date="2017-10" db="EMBL/GenBank/DDBJ databases">
        <authorList>
            <person name="Frank J."/>
        </authorList>
    </citation>
    <scope>NUCLEOTIDE SEQUENCE [LARGE SCALE GENOMIC DNA]</scope>
</reference>
<gene>
    <name evidence="1" type="ORF">KSMBR1_0868</name>
</gene>
<accession>A0A2C9CBX9</accession>
<dbReference type="KEGG" id="kst:KSMBR1_0868"/>
<protein>
    <submittedName>
        <fullName evidence="1">Uncharacterized protein</fullName>
    </submittedName>
</protein>
<evidence type="ECO:0000313" key="1">
    <source>
        <dbReference type="EMBL" id="SOH03379.1"/>
    </source>
</evidence>
<organism evidence="1 2">
    <name type="scientific">Kuenenia stuttgartiensis</name>
    <dbReference type="NCBI Taxonomy" id="174633"/>
    <lineage>
        <taxon>Bacteria</taxon>
        <taxon>Pseudomonadati</taxon>
        <taxon>Planctomycetota</taxon>
        <taxon>Candidatus Brocadiia</taxon>
        <taxon>Candidatus Brocadiales</taxon>
        <taxon>Candidatus Brocadiaceae</taxon>
        <taxon>Candidatus Kuenenia</taxon>
    </lineage>
</organism>
<dbReference type="AlphaFoldDB" id="A0A2C9CBX9"/>
<dbReference type="Proteomes" id="UP000221734">
    <property type="component" value="Chromosome Kuenenia_stuttgartiensis_MBR1"/>
</dbReference>
<proteinExistence type="predicted"/>
<keyword evidence="2" id="KW-1185">Reference proteome</keyword>